<feature type="region of interest" description="Disordered" evidence="1">
    <location>
        <begin position="316"/>
        <end position="414"/>
    </location>
</feature>
<dbReference type="InterPro" id="IPR011009">
    <property type="entry name" value="Kinase-like_dom_sf"/>
</dbReference>
<accession>C4JUM4</accession>
<dbReference type="eggNOG" id="ENOG502SJ0M">
    <property type="taxonomic scope" value="Eukaryota"/>
</dbReference>
<dbReference type="Pfam" id="PF22041">
    <property type="entry name" value="GST_C_7"/>
    <property type="match status" value="1"/>
</dbReference>
<protein>
    <recommendedName>
        <fullName evidence="2">Glutathione S-transferase UstS-like C-terminal domain-containing protein</fullName>
    </recommendedName>
</protein>
<dbReference type="InParanoid" id="C4JUM4"/>
<feature type="domain" description="Glutathione S-transferase UstS-like C-terminal" evidence="2">
    <location>
        <begin position="830"/>
        <end position="958"/>
    </location>
</feature>
<reference evidence="4" key="1">
    <citation type="journal article" date="2009" name="Genome Res.">
        <title>Comparative genomic analyses of the human fungal pathogens Coccidioides and their relatives.</title>
        <authorList>
            <person name="Sharpton T.J."/>
            <person name="Stajich J.E."/>
            <person name="Rounsley S.D."/>
            <person name="Gardner M.J."/>
            <person name="Wortman J.R."/>
            <person name="Jordar V.S."/>
            <person name="Maiti R."/>
            <person name="Kodira C.D."/>
            <person name="Neafsey D.E."/>
            <person name="Zeng Q."/>
            <person name="Hung C.-Y."/>
            <person name="McMahan C."/>
            <person name="Muszewska A."/>
            <person name="Grynberg M."/>
            <person name="Mandel M.A."/>
            <person name="Kellner E.M."/>
            <person name="Barker B.M."/>
            <person name="Galgiani J.N."/>
            <person name="Orbach M.J."/>
            <person name="Kirkland T.N."/>
            <person name="Cole G.T."/>
            <person name="Henn M.R."/>
            <person name="Birren B.W."/>
            <person name="Taylor J.W."/>
        </authorList>
    </citation>
    <scope>NUCLEOTIDE SEQUENCE [LARGE SCALE GENOMIC DNA]</scope>
    <source>
        <strain evidence="4">UAMH 1704</strain>
    </source>
</reference>
<evidence type="ECO:0000313" key="3">
    <source>
        <dbReference type="EMBL" id="EEP79985.1"/>
    </source>
</evidence>
<proteinExistence type="predicted"/>
<dbReference type="KEGG" id="ure:UREG_04827"/>
<dbReference type="PANTHER" id="PTHR37171:SF1">
    <property type="entry name" value="SERINE_THREONINE-PROTEIN KINASE YRZF-RELATED"/>
    <property type="match status" value="1"/>
</dbReference>
<dbReference type="Pfam" id="PF06293">
    <property type="entry name" value="Kdo"/>
    <property type="match status" value="1"/>
</dbReference>
<gene>
    <name evidence="3" type="ORF">UREG_04827</name>
</gene>
<dbReference type="OMA" id="CHELIAV"/>
<evidence type="ECO:0000313" key="4">
    <source>
        <dbReference type="Proteomes" id="UP000002058"/>
    </source>
</evidence>
<dbReference type="GeneID" id="8440164"/>
<dbReference type="PANTHER" id="PTHR37171">
    <property type="entry name" value="SERINE/THREONINE-PROTEIN KINASE YRZF-RELATED"/>
    <property type="match status" value="1"/>
</dbReference>
<dbReference type="EMBL" id="CH476617">
    <property type="protein sequence ID" value="EEP79985.1"/>
    <property type="molecule type" value="Genomic_DNA"/>
</dbReference>
<name>C4JUM4_UNCRE</name>
<dbReference type="Gene3D" id="1.20.1050.10">
    <property type="match status" value="1"/>
</dbReference>
<dbReference type="SUPFAM" id="SSF47616">
    <property type="entry name" value="GST C-terminal domain-like"/>
    <property type="match status" value="1"/>
</dbReference>
<dbReference type="Proteomes" id="UP000002058">
    <property type="component" value="Unassembled WGS sequence"/>
</dbReference>
<dbReference type="Gene3D" id="1.10.510.10">
    <property type="entry name" value="Transferase(Phosphotransferase) domain 1"/>
    <property type="match status" value="1"/>
</dbReference>
<dbReference type="InterPro" id="IPR052396">
    <property type="entry name" value="Meiotic_Drive_Suppr_Kinase"/>
</dbReference>
<dbReference type="AlphaFoldDB" id="C4JUM4"/>
<dbReference type="RefSeq" id="XP_002584138.1">
    <property type="nucleotide sequence ID" value="XM_002584092.1"/>
</dbReference>
<keyword evidence="4" id="KW-1185">Reference proteome</keyword>
<feature type="compositionally biased region" description="Polar residues" evidence="1">
    <location>
        <begin position="362"/>
        <end position="371"/>
    </location>
</feature>
<dbReference type="OrthoDB" id="2156052at2759"/>
<dbReference type="Gene3D" id="3.40.30.10">
    <property type="entry name" value="Glutaredoxin"/>
    <property type="match status" value="1"/>
</dbReference>
<feature type="compositionally biased region" description="Low complexity" evidence="1">
    <location>
        <begin position="320"/>
        <end position="331"/>
    </location>
</feature>
<dbReference type="SUPFAM" id="SSF56112">
    <property type="entry name" value="Protein kinase-like (PK-like)"/>
    <property type="match status" value="1"/>
</dbReference>
<sequence length="973" mass="110175">MAEEPNYKALFEHERELRLEAERRLNPTSFLDFLKHCHQLMTIPLQVNYDIKLTTKGTTAPKGRLCPLFLKQWDDFPALRSSLLQTVESVLHPSSSDPIRRFPSLEKLTGLGELFARRKLGSELDLMGYQRPRSDQLCVYRKDDGGHSLLYIMEYKAPHKITPDALKTCIKVSDFWEDIVQVHLIPTNSKEKQIYRDKQIAGAALTQTFDYMIKEGVEYGCLSTGEALVFLQIKAEDPNTLYYYLTVPKHDIEAETPGDNFAHPKTAIASLLSLSLLALGSERRAQSWRTQAAQSLRTWEIDVNFLFEKFRKEDETPDTSFSASSFAPSSPVEDTVDRRPETRATSQRAKQSCADEHDSTENTDPNTSTEGSEGDDPTRKGTGMSLKRTIMHSSPPSSPSSRRPTKRSTLPSRHRSPLALYCTQTCLAGLANQSPLDKDCPNFSIHKNQSACGRHPIPKSKVAELVDKQLNNDRDDGCVPLSICGRIGALFKMTLFPYGYTFVGKGTVIEAVHLLQHEARVYAFLEKMQGNQIPICFGAVDLEHAFIMDNLDEVVHYLLLSWAGKPLHELEGFNDEDSAKCKAYRRAQKKLAKALSRAGVIHDDLYEPNMLWNEESQQFVAIDFDRARLRLKKQPNKPLEVLRKLGGEPSSLAVAVRNGRQEIEDFHVRWTTRQARLTLWRFPALLWICHRRLVTEGVAILYLLQARLIDTSIELTSRTSKSWSPNTLRTRLVLNFKRIPYTQSFISYPDIAPILESLSVPPIVPQYLPYTLPAIIHKPSLWSQNPQHYAMNDSTPIALHLESAFPAPHHPSLFPTPASYPLAMAVLSIMSEIMVKQRRIALPKTVKYLDPAGQEYFNRTRSELFGQPLAELAATGDELERVWQDLAVPLSTLATMLRGEPGKQKSGPFFEGDKAGYADLVVVAFMAWFLRNDLGDWERIVAIGNGEFKRLWDACLPWVEGQGEEIEWEVPKQ</sequence>
<dbReference type="InterPro" id="IPR054416">
    <property type="entry name" value="GST_UstS-like_C"/>
</dbReference>
<dbReference type="VEuPathDB" id="FungiDB:UREG_04827"/>
<dbReference type="InterPro" id="IPR036282">
    <property type="entry name" value="Glutathione-S-Trfase_C_sf"/>
</dbReference>
<dbReference type="HOGENOM" id="CLU_305064_0_0_1"/>
<evidence type="ECO:0000256" key="1">
    <source>
        <dbReference type="SAM" id="MobiDB-lite"/>
    </source>
</evidence>
<organism evidence="3 4">
    <name type="scientific">Uncinocarpus reesii (strain UAMH 1704)</name>
    <dbReference type="NCBI Taxonomy" id="336963"/>
    <lineage>
        <taxon>Eukaryota</taxon>
        <taxon>Fungi</taxon>
        <taxon>Dikarya</taxon>
        <taxon>Ascomycota</taxon>
        <taxon>Pezizomycotina</taxon>
        <taxon>Eurotiomycetes</taxon>
        <taxon>Eurotiomycetidae</taxon>
        <taxon>Onygenales</taxon>
        <taxon>Onygenaceae</taxon>
        <taxon>Uncinocarpus</taxon>
    </lineage>
</organism>
<feature type="compositionally biased region" description="Low complexity" evidence="1">
    <location>
        <begin position="393"/>
        <end position="411"/>
    </location>
</feature>
<evidence type="ECO:0000259" key="2">
    <source>
        <dbReference type="Pfam" id="PF22041"/>
    </source>
</evidence>